<organism evidence="1 2">
    <name type="scientific">Carpinus fangiana</name>
    <dbReference type="NCBI Taxonomy" id="176857"/>
    <lineage>
        <taxon>Eukaryota</taxon>
        <taxon>Viridiplantae</taxon>
        <taxon>Streptophyta</taxon>
        <taxon>Embryophyta</taxon>
        <taxon>Tracheophyta</taxon>
        <taxon>Spermatophyta</taxon>
        <taxon>Magnoliopsida</taxon>
        <taxon>eudicotyledons</taxon>
        <taxon>Gunneridae</taxon>
        <taxon>Pentapetalae</taxon>
        <taxon>rosids</taxon>
        <taxon>fabids</taxon>
        <taxon>Fagales</taxon>
        <taxon>Betulaceae</taxon>
        <taxon>Carpinus</taxon>
    </lineage>
</organism>
<reference evidence="1 2" key="1">
    <citation type="submission" date="2019-06" db="EMBL/GenBank/DDBJ databases">
        <title>A chromosomal-level reference genome of Carpinus fangiana (Coryloideae, Betulaceae).</title>
        <authorList>
            <person name="Yang X."/>
            <person name="Wang Z."/>
            <person name="Zhang L."/>
            <person name="Hao G."/>
            <person name="Liu J."/>
            <person name="Yang Y."/>
        </authorList>
    </citation>
    <scope>NUCLEOTIDE SEQUENCE [LARGE SCALE GENOMIC DNA]</scope>
    <source>
        <strain evidence="1">Cfa_2016G</strain>
        <tissue evidence="1">Leaf</tissue>
    </source>
</reference>
<name>A0A5N6RLZ3_9ROSI</name>
<proteinExistence type="predicted"/>
<protein>
    <submittedName>
        <fullName evidence="1">Uncharacterized protein</fullName>
    </submittedName>
</protein>
<evidence type="ECO:0000313" key="2">
    <source>
        <dbReference type="Proteomes" id="UP000327013"/>
    </source>
</evidence>
<dbReference type="Proteomes" id="UP000327013">
    <property type="component" value="Chromosome 7"/>
</dbReference>
<dbReference type="AlphaFoldDB" id="A0A5N6RLZ3"/>
<sequence>MPKPRKPFLFPPHIFVARAKARTTQAQPGRERENQTGLLLLRTARLYRIPFSVQPLYCLDEQAETTIFAKQVLKNQYLWVGSSWEKAL</sequence>
<keyword evidence="2" id="KW-1185">Reference proteome</keyword>
<accession>A0A5N6RLZ3</accession>
<gene>
    <name evidence="1" type="ORF">FH972_018330</name>
</gene>
<dbReference type="EMBL" id="CM017327">
    <property type="protein sequence ID" value="KAE8100431.1"/>
    <property type="molecule type" value="Genomic_DNA"/>
</dbReference>
<evidence type="ECO:0000313" key="1">
    <source>
        <dbReference type="EMBL" id="KAE8100431.1"/>
    </source>
</evidence>